<evidence type="ECO:0000313" key="1">
    <source>
        <dbReference type="EMBL" id="MQN89653.1"/>
    </source>
</evidence>
<proteinExistence type="predicted"/>
<gene>
    <name evidence="1" type="ORF">F7D59_07275</name>
</gene>
<dbReference type="GO" id="GO:0009103">
    <property type="term" value="P:lipopolysaccharide biosynthetic process"/>
    <property type="evidence" value="ECO:0007669"/>
    <property type="project" value="TreeGrafter"/>
</dbReference>
<dbReference type="GO" id="GO:0016757">
    <property type="term" value="F:glycosyltransferase activity"/>
    <property type="evidence" value="ECO:0007669"/>
    <property type="project" value="InterPro"/>
</dbReference>
<comment type="caution">
    <text evidence="1">The sequence shown here is derived from an EMBL/GenBank/DDBJ whole genome shotgun (WGS) entry which is preliminary data.</text>
</comment>
<dbReference type="PANTHER" id="PTHR46401:SF2">
    <property type="entry name" value="GLYCOSYLTRANSFERASE WBBK-RELATED"/>
    <property type="match status" value="1"/>
</dbReference>
<dbReference type="Proteomes" id="UP000420635">
    <property type="component" value="Unassembled WGS sequence"/>
</dbReference>
<reference evidence="2" key="1">
    <citation type="submission" date="2019-09" db="EMBL/GenBank/DDBJ databases">
        <title>Distinct polysaccharide growth profiles of human intestinal Prevotella copri isolates.</title>
        <authorList>
            <person name="Fehlner-Peach H."/>
            <person name="Magnabosco C."/>
            <person name="Raghavan V."/>
            <person name="Scher J.U."/>
            <person name="Tett A."/>
            <person name="Cox L.M."/>
            <person name="Gottsegen C."/>
            <person name="Watters A."/>
            <person name="Wiltshire- Gordon J.D."/>
            <person name="Segata N."/>
            <person name="Bonneau R."/>
            <person name="Littman D.R."/>
        </authorList>
    </citation>
    <scope>NUCLEOTIDE SEQUENCE [LARGE SCALE GENOMIC DNA]</scope>
    <source>
        <strain evidence="2">iP54</strain>
    </source>
</reference>
<dbReference type="PANTHER" id="PTHR46401">
    <property type="entry name" value="GLYCOSYLTRANSFERASE WBBK-RELATED"/>
    <property type="match status" value="1"/>
</dbReference>
<name>A0A646HFG4_9BACT</name>
<evidence type="ECO:0000313" key="2">
    <source>
        <dbReference type="Proteomes" id="UP000420635"/>
    </source>
</evidence>
<dbReference type="InterPro" id="IPR001296">
    <property type="entry name" value="Glyco_trans_1"/>
</dbReference>
<dbReference type="Pfam" id="PF00534">
    <property type="entry name" value="Glycos_transf_1"/>
    <property type="match status" value="1"/>
</dbReference>
<dbReference type="EMBL" id="VZBQ01000087">
    <property type="protein sequence ID" value="MQN89653.1"/>
    <property type="molecule type" value="Genomic_DNA"/>
</dbReference>
<organism evidence="1 2">
    <name type="scientific">Segatella copri</name>
    <dbReference type="NCBI Taxonomy" id="165179"/>
    <lineage>
        <taxon>Bacteria</taxon>
        <taxon>Pseudomonadati</taxon>
        <taxon>Bacteroidota</taxon>
        <taxon>Bacteroidia</taxon>
        <taxon>Bacteroidales</taxon>
        <taxon>Prevotellaceae</taxon>
        <taxon>Segatella</taxon>
    </lineage>
</organism>
<dbReference type="RefSeq" id="WP_153112592.1">
    <property type="nucleotide sequence ID" value="NZ_VZAS01000024.1"/>
</dbReference>
<protein>
    <submittedName>
        <fullName evidence="1">Glycosyltransferase family 4 protein</fullName>
    </submittedName>
</protein>
<dbReference type="AlphaFoldDB" id="A0A646HFG4"/>
<dbReference type="SUPFAM" id="SSF53756">
    <property type="entry name" value="UDP-Glycosyltransferase/glycogen phosphorylase"/>
    <property type="match status" value="1"/>
</dbReference>
<accession>A0A646HFG4</accession>
<sequence>MRLLFDLKSTQPQKHAKFHGAGKYGIAVFKKLVELAPNNVAVYYDEKVFLDPVVLKMIQEYNIPSYSSNKLTLYEAALKESSVLYVPMLGAHEYPLPPVGIHLATTQHDLRHFTLKRDSFYRFTDTRSFASIRYIFFKLKDFLVGEKKKEHIFRKIENFYNQNNVTCFTVSEHSKYCILDYCSHLSSGKLTVFWAPSTIDKTISLNNYNNPYGKYWLLVGVNRYEKNGLRAIMAFDQLFTRHPCIKGKVVVTGWSNWEQIKIFVKNKSRFVLLGYVDEITLKGLYHFAYSFVYPTLDEGFGYPPIEAMSEGCPVIASATSSITEICKDGVLYFNPYSIGEMRNRILQMENKNIHEYYIMQAKLRYKLVEEKQKKDLDALCNELLNMLKV</sequence>
<dbReference type="Gene3D" id="3.40.50.2000">
    <property type="entry name" value="Glycogen Phosphorylase B"/>
    <property type="match status" value="1"/>
</dbReference>